<proteinExistence type="predicted"/>
<dbReference type="EMBL" id="JACHCB010000004">
    <property type="protein sequence ID" value="MBB6109451.1"/>
    <property type="molecule type" value="Genomic_DNA"/>
</dbReference>
<accession>A0A1N6WXM8</accession>
<comment type="caution">
    <text evidence="2">The sequence shown here is derived from an EMBL/GenBank/DDBJ whole genome shotgun (WGS) entry which is preliminary data.</text>
</comment>
<organism evidence="2 4">
    <name type="scientific">Mucilaginibacter lappiensis</name>
    <dbReference type="NCBI Taxonomy" id="354630"/>
    <lineage>
        <taxon>Bacteria</taxon>
        <taxon>Pseudomonadati</taxon>
        <taxon>Bacteroidota</taxon>
        <taxon>Sphingobacteriia</taxon>
        <taxon>Sphingobacteriales</taxon>
        <taxon>Sphingobacteriaceae</taxon>
        <taxon>Mucilaginibacter</taxon>
    </lineage>
</organism>
<name>A0A1N6WXM8_9SPHI</name>
<sequence>MRKDDQNDDQQDIGYDSFAFVNCHPFLTTPVNKSY</sequence>
<evidence type="ECO:0000313" key="4">
    <source>
        <dbReference type="Proteomes" id="UP000548326"/>
    </source>
</evidence>
<evidence type="ECO:0000313" key="2">
    <source>
        <dbReference type="EMBL" id="MBB6127689.1"/>
    </source>
</evidence>
<dbReference type="EMBL" id="JACHCA010000004">
    <property type="protein sequence ID" value="MBB6127689.1"/>
    <property type="molecule type" value="Genomic_DNA"/>
</dbReference>
<evidence type="ECO:0000313" key="1">
    <source>
        <dbReference type="EMBL" id="MBB6109451.1"/>
    </source>
</evidence>
<keyword evidence="3" id="KW-1185">Reference proteome</keyword>
<reference evidence="3 4" key="1">
    <citation type="submission" date="2020-08" db="EMBL/GenBank/DDBJ databases">
        <title>Genomic Encyclopedia of Type Strains, Phase IV (KMG-V): Genome sequencing to study the core and pangenomes of soil and plant-associated prokaryotes.</title>
        <authorList>
            <person name="Whitman W."/>
        </authorList>
    </citation>
    <scope>NUCLEOTIDE SEQUENCE [LARGE SCALE GENOMIC DNA]</scope>
    <source>
        <strain evidence="1 3">ANJLi2</strain>
        <strain evidence="2 4">MP601</strain>
    </source>
</reference>
<evidence type="ECO:0000313" key="3">
    <source>
        <dbReference type="Proteomes" id="UP000541583"/>
    </source>
</evidence>
<dbReference type="Proteomes" id="UP000548326">
    <property type="component" value="Unassembled WGS sequence"/>
</dbReference>
<dbReference type="AlphaFoldDB" id="A0A1N6WXM8"/>
<gene>
    <name evidence="2" type="ORF">HDF22_001797</name>
    <name evidence="1" type="ORF">HDF23_002198</name>
</gene>
<dbReference type="Proteomes" id="UP000541583">
    <property type="component" value="Unassembled WGS sequence"/>
</dbReference>
<protein>
    <submittedName>
        <fullName evidence="2">Uncharacterized protein</fullName>
    </submittedName>
</protein>